<feature type="chain" id="PRO_5039626393" evidence="3">
    <location>
        <begin position="21"/>
        <end position="183"/>
    </location>
</feature>
<proteinExistence type="predicted"/>
<keyword evidence="5" id="KW-1185">Reference proteome</keyword>
<evidence type="ECO:0000256" key="3">
    <source>
        <dbReference type="SAM" id="SignalP"/>
    </source>
</evidence>
<keyword evidence="1 3" id="KW-0732">Signal</keyword>
<sequence>MKVILVLCSFLMLIACSSQKASNDTQTSTKKVEVSQNNETTKPTPSPKSAAKLASLGEQLKLNDWEIKSESFEFINEVKINHETVTAKDGEKFLRLNVSLTNNGTESNPFNNGSGIKVIYNEKYEYKSSTSTLDGDLSYKFVKPLSTEKGMYLFQLPEKVANAPEELIAVFEVNKEKVSVKLR</sequence>
<comment type="caution">
    <text evidence="4">The sequence shown here is derived from an EMBL/GenBank/DDBJ whole genome shotgun (WGS) entry which is preliminary data.</text>
</comment>
<gene>
    <name evidence="4" type="ORF">BC351_12645</name>
</gene>
<accession>A0A1V4H6L8</accession>
<dbReference type="Proteomes" id="UP000190626">
    <property type="component" value="Unassembled WGS sequence"/>
</dbReference>
<evidence type="ECO:0000256" key="1">
    <source>
        <dbReference type="ARBA" id="ARBA00022729"/>
    </source>
</evidence>
<dbReference type="PROSITE" id="PS51257">
    <property type="entry name" value="PROKAR_LIPOPROTEIN"/>
    <property type="match status" value="1"/>
</dbReference>
<dbReference type="AlphaFoldDB" id="A0A1V4H6L8"/>
<feature type="region of interest" description="Disordered" evidence="2">
    <location>
        <begin position="25"/>
        <end position="50"/>
    </location>
</feature>
<dbReference type="Gene3D" id="2.60.40.1240">
    <property type="match status" value="1"/>
</dbReference>
<dbReference type="OrthoDB" id="2658377at2"/>
<reference evidence="5" key="1">
    <citation type="submission" date="2016-07" db="EMBL/GenBank/DDBJ databases">
        <authorList>
            <person name="Florea S."/>
            <person name="Webb J.S."/>
            <person name="Jaromczyk J."/>
            <person name="Schardl C.L."/>
        </authorList>
    </citation>
    <scope>NUCLEOTIDE SEQUENCE [LARGE SCALE GENOMIC DNA]</scope>
    <source>
        <strain evidence="5">CY1</strain>
    </source>
</reference>
<name>A0A1V4H6L8_9BACL</name>
<protein>
    <submittedName>
        <fullName evidence="4">Uncharacterized protein</fullName>
    </submittedName>
</protein>
<evidence type="ECO:0000313" key="4">
    <source>
        <dbReference type="EMBL" id="OPH46784.1"/>
    </source>
</evidence>
<evidence type="ECO:0000256" key="2">
    <source>
        <dbReference type="SAM" id="MobiDB-lite"/>
    </source>
</evidence>
<dbReference type="EMBL" id="MBTG01000072">
    <property type="protein sequence ID" value="OPH46784.1"/>
    <property type="molecule type" value="Genomic_DNA"/>
</dbReference>
<feature type="compositionally biased region" description="Polar residues" evidence="2">
    <location>
        <begin position="25"/>
        <end position="43"/>
    </location>
</feature>
<feature type="signal peptide" evidence="3">
    <location>
        <begin position="1"/>
        <end position="20"/>
    </location>
</feature>
<organism evidence="4 5">
    <name type="scientific">Paenibacillus ferrarius</name>
    <dbReference type="NCBI Taxonomy" id="1469647"/>
    <lineage>
        <taxon>Bacteria</taxon>
        <taxon>Bacillati</taxon>
        <taxon>Bacillota</taxon>
        <taxon>Bacilli</taxon>
        <taxon>Bacillales</taxon>
        <taxon>Paenibacillaceae</taxon>
        <taxon>Paenibacillus</taxon>
    </lineage>
</organism>
<dbReference type="RefSeq" id="WP_079421104.1">
    <property type="nucleotide sequence ID" value="NZ_MBTG01000072.1"/>
</dbReference>
<dbReference type="InterPro" id="IPR029050">
    <property type="entry name" value="Immunoprotect_excell_Ig-like"/>
</dbReference>
<evidence type="ECO:0000313" key="5">
    <source>
        <dbReference type="Proteomes" id="UP000190626"/>
    </source>
</evidence>